<evidence type="ECO:0000313" key="2">
    <source>
        <dbReference type="Proteomes" id="UP000316706"/>
    </source>
</evidence>
<gene>
    <name evidence="1" type="ORF">FHX41_3347</name>
</gene>
<reference evidence="1 2" key="1">
    <citation type="submission" date="2019-06" db="EMBL/GenBank/DDBJ databases">
        <title>Sequencing the genomes of 1000 actinobacteria strains.</title>
        <authorList>
            <person name="Klenk H.-P."/>
        </authorList>
    </citation>
    <scope>NUCLEOTIDE SEQUENCE [LARGE SCALE GENOMIC DNA]</scope>
    <source>
        <strain evidence="1 2">DSM 45043</strain>
    </source>
</reference>
<keyword evidence="2" id="KW-1185">Reference proteome</keyword>
<name>A0A543IGG2_9ACTN</name>
<proteinExistence type="predicted"/>
<dbReference type="EMBL" id="VFPO01000001">
    <property type="protein sequence ID" value="TQM69649.1"/>
    <property type="molecule type" value="Genomic_DNA"/>
</dbReference>
<dbReference type="Proteomes" id="UP000316706">
    <property type="component" value="Unassembled WGS sequence"/>
</dbReference>
<comment type="caution">
    <text evidence="1">The sequence shown here is derived from an EMBL/GenBank/DDBJ whole genome shotgun (WGS) entry which is preliminary data.</text>
</comment>
<organism evidence="1 2">
    <name type="scientific">Actinomadura hallensis</name>
    <dbReference type="NCBI Taxonomy" id="337895"/>
    <lineage>
        <taxon>Bacteria</taxon>
        <taxon>Bacillati</taxon>
        <taxon>Actinomycetota</taxon>
        <taxon>Actinomycetes</taxon>
        <taxon>Streptosporangiales</taxon>
        <taxon>Thermomonosporaceae</taxon>
        <taxon>Actinomadura</taxon>
    </lineage>
</organism>
<dbReference type="AlphaFoldDB" id="A0A543IGG2"/>
<accession>A0A543IGG2</accession>
<evidence type="ECO:0000313" key="1">
    <source>
        <dbReference type="EMBL" id="TQM69649.1"/>
    </source>
</evidence>
<protein>
    <submittedName>
        <fullName evidence="1">Uncharacterized protein</fullName>
    </submittedName>
</protein>
<sequence>MTAQGTAAATNETATNYAGGSSHVGVQAGVVHGDVNVYETPAGASPAEMFEIGARLLAGGMPGKARELIGKAVMEGGLTGNRVCFHWQLALVSGRTRHEMSQEHLTMLRHAPTACNVTGGDAWADGVRTLCRLLDSAQRHDEDLRPLLKDLDELADPQRSMILRHVQLFLEGPLEDDMWRRALDSAKRERMANARADRVWKFFEPRPVGPRVREPRPPDITTGTWAQALVSTAVLTAASLHIAYLLARELQAVAILAYLVSIGAGYCAARGGVDWRFRAERRREKDERLAPWRRTRNAPSGGFADDVDRSFRHYFARYVPRDTPRSVWLAETAGIRRCLRDEIVELYREQRIGVERISWLIRYRVGDVRKRWENGTLWDYRRELSTPPATKLLTLGGLALFFPAVVRMLASAMEIDPLSVIRSTAFALPAGVIASRAWLRILLERRRHAADHAEVSRIRKDCESAYRRWKAKLADKPDDSEMAAWLDCDRKMLLDEALRHYRLSMSSLIAHAFIETPARPGRSARVRSGPWRHERYKLLLFLLTTDGVRQVNAELDFTQGTLHDRDRTNYRYEAVTAVRVRQTDDDEHDFKLSLVNGEEIHIPAMAPEAERLQDEPSGVVSEVTRDAANLRHTLHVMEGIAAEGKRWIIRERQRAEQTAADH</sequence>